<evidence type="ECO:0000313" key="1">
    <source>
        <dbReference type="EMBL" id="PTX42240.1"/>
    </source>
</evidence>
<evidence type="ECO:0000313" key="2">
    <source>
        <dbReference type="Proteomes" id="UP000244174"/>
    </source>
</evidence>
<gene>
    <name evidence="1" type="ORF">C8P64_2659</name>
</gene>
<keyword evidence="2" id="KW-1185">Reference proteome</keyword>
<comment type="caution">
    <text evidence="1">The sequence shown here is derived from an EMBL/GenBank/DDBJ whole genome shotgun (WGS) entry which is preliminary data.</text>
</comment>
<sequence length="55" mass="6142">MIISIQVIIFNAIESPKLSLLGIKFELILKPSSSFEVIQGRQKCLKLDKKLALDA</sequence>
<organism evidence="1 2">
    <name type="scientific">Christiangramia gaetbulicola</name>
    <dbReference type="NCBI Taxonomy" id="703340"/>
    <lineage>
        <taxon>Bacteria</taxon>
        <taxon>Pseudomonadati</taxon>
        <taxon>Bacteroidota</taxon>
        <taxon>Flavobacteriia</taxon>
        <taxon>Flavobacteriales</taxon>
        <taxon>Flavobacteriaceae</taxon>
        <taxon>Christiangramia</taxon>
    </lineage>
</organism>
<proteinExistence type="predicted"/>
<dbReference type="Proteomes" id="UP000244174">
    <property type="component" value="Unassembled WGS sequence"/>
</dbReference>
<accession>A0A2T6AEK1</accession>
<dbReference type="AlphaFoldDB" id="A0A2T6AEK1"/>
<protein>
    <submittedName>
        <fullName evidence="1">Uncharacterized protein</fullName>
    </submittedName>
</protein>
<name>A0A2T6AEK1_9FLAO</name>
<dbReference type="EMBL" id="QBKQ01000003">
    <property type="protein sequence ID" value="PTX42240.1"/>
    <property type="molecule type" value="Genomic_DNA"/>
</dbReference>
<reference evidence="1 2" key="1">
    <citation type="submission" date="2018-04" db="EMBL/GenBank/DDBJ databases">
        <title>Genomic Encyclopedia of Archaeal and Bacterial Type Strains, Phase II (KMG-II): from individual species to whole genera.</title>
        <authorList>
            <person name="Goeker M."/>
        </authorList>
    </citation>
    <scope>NUCLEOTIDE SEQUENCE [LARGE SCALE GENOMIC DNA]</scope>
    <source>
        <strain evidence="1 2">DSM 23082</strain>
    </source>
</reference>